<dbReference type="Gene3D" id="3.40.50.12170">
    <property type="entry name" value="Uncharacterised protein PF07075, DUF1343"/>
    <property type="match status" value="1"/>
</dbReference>
<comment type="caution">
    <text evidence="3">The sequence shown here is derived from an EMBL/GenBank/DDBJ whole genome shotgun (WGS) entry which is preliminary data.</text>
</comment>
<dbReference type="GO" id="GO:0033922">
    <property type="term" value="F:peptidoglycan beta-N-acetylmuramidase activity"/>
    <property type="evidence" value="ECO:0007669"/>
    <property type="project" value="InterPro"/>
</dbReference>
<organism evidence="3 4">
    <name type="scientific">Kribbella amoyensis</name>
    <dbReference type="NCBI Taxonomy" id="996641"/>
    <lineage>
        <taxon>Bacteria</taxon>
        <taxon>Bacillati</taxon>
        <taxon>Actinomycetota</taxon>
        <taxon>Actinomycetes</taxon>
        <taxon>Propionibacteriales</taxon>
        <taxon>Kribbellaceae</taxon>
        <taxon>Kribbella</taxon>
    </lineage>
</organism>
<accession>A0A561B8G9</accession>
<dbReference type="PANTHER" id="PTHR42915:SF1">
    <property type="entry name" value="PEPTIDOGLYCAN BETA-N-ACETYLMURAMIDASE NAMZ"/>
    <property type="match status" value="1"/>
</dbReference>
<dbReference type="EMBL" id="VIVK01000002">
    <property type="protein sequence ID" value="TWD75266.1"/>
    <property type="molecule type" value="Genomic_DNA"/>
</dbReference>
<dbReference type="PIRSF" id="PIRSF016719">
    <property type="entry name" value="UCP016719"/>
    <property type="match status" value="1"/>
</dbReference>
<evidence type="ECO:0000259" key="2">
    <source>
        <dbReference type="Pfam" id="PF20732"/>
    </source>
</evidence>
<dbReference type="InterPro" id="IPR048503">
    <property type="entry name" value="NamZ_C"/>
</dbReference>
<feature type="domain" description="Peptidoglycan beta-N-acetylmuramidase NamZ C-terminal" evidence="2">
    <location>
        <begin position="228"/>
        <end position="356"/>
    </location>
</feature>
<keyword evidence="4" id="KW-1185">Reference proteome</keyword>
<proteinExistence type="predicted"/>
<dbReference type="Pfam" id="PF20732">
    <property type="entry name" value="NamZ_C"/>
    <property type="match status" value="1"/>
</dbReference>
<dbReference type="RefSeq" id="WP_145813989.1">
    <property type="nucleotide sequence ID" value="NZ_VIVK01000002.1"/>
</dbReference>
<dbReference type="OrthoDB" id="9801061at2"/>
<name>A0A561B8G9_9ACTN</name>
<dbReference type="Gene3D" id="3.90.1150.140">
    <property type="match status" value="1"/>
</dbReference>
<dbReference type="InterPro" id="IPR048502">
    <property type="entry name" value="NamZ_N"/>
</dbReference>
<gene>
    <name evidence="3" type="ORF">FB561_6704</name>
</gene>
<feature type="domain" description="Peptidoglycan beta-N-acetylmuramidase NamZ N-terminal" evidence="1">
    <location>
        <begin position="26"/>
        <end position="224"/>
    </location>
</feature>
<dbReference type="Pfam" id="PF07075">
    <property type="entry name" value="NamZ_N"/>
    <property type="match status" value="1"/>
</dbReference>
<evidence type="ECO:0000259" key="1">
    <source>
        <dbReference type="Pfam" id="PF07075"/>
    </source>
</evidence>
<dbReference type="AlphaFoldDB" id="A0A561B8G9"/>
<evidence type="ECO:0000313" key="3">
    <source>
        <dbReference type="EMBL" id="TWD75266.1"/>
    </source>
</evidence>
<protein>
    <submittedName>
        <fullName evidence="3">Uncharacterized protein YbbC (DUF1343 family)</fullName>
    </submittedName>
</protein>
<dbReference type="PANTHER" id="PTHR42915">
    <property type="entry name" value="HYPOTHETICAL 460 KDA PROTEIN IN FEUA-SIGW INTERGENIC REGION [PRECURSOR]"/>
    <property type="match status" value="1"/>
</dbReference>
<sequence length="379" mass="40667">MATDAVRTGAERLASEPGLAGGGRFGLVTNFTGVLPDLRPQRTAFLEAGLPLITLFGPEHGLNGTAQAGASESARTDPETGLPVFDTYHRAGADLDALVTASGVDTLLFDIQDIGTRFYTYIWTMFDCLAAAARCGVRFIVLDRPNPLGGRTVEGPLLQPGFESFVGRAPIPVRHGLTVGELARQFTATTDRPAELDVITLSGWTRGPGTGQPWVPPSPNMPSPDCALVYPGTGLFEGTNLSEGRGTTRPFETIGAPFLDGRLVPALRERELPGVTFRGTWFQPTFSKYAGQVLPGVQLHLTDRVTFEPVRTALVILAVLRELYPGELEFRPELDRLWGSDSLRKTLTAGEDPEKLLPASIGPDGWTEPGVLLYEGGIG</sequence>
<reference evidence="3 4" key="1">
    <citation type="submission" date="2019-06" db="EMBL/GenBank/DDBJ databases">
        <title>Sequencing the genomes of 1000 actinobacteria strains.</title>
        <authorList>
            <person name="Klenk H.-P."/>
        </authorList>
    </citation>
    <scope>NUCLEOTIDE SEQUENCE [LARGE SCALE GENOMIC DNA]</scope>
    <source>
        <strain evidence="3 4">DSM 24683</strain>
    </source>
</reference>
<dbReference type="InterPro" id="IPR008302">
    <property type="entry name" value="NamZ"/>
</dbReference>
<dbReference type="Proteomes" id="UP000318380">
    <property type="component" value="Unassembled WGS sequence"/>
</dbReference>
<evidence type="ECO:0000313" key="4">
    <source>
        <dbReference type="Proteomes" id="UP000318380"/>
    </source>
</evidence>